<accession>A0A6J4ULA7</accession>
<reference evidence="2" key="1">
    <citation type="submission" date="2020-02" db="EMBL/GenBank/DDBJ databases">
        <authorList>
            <person name="Meier V. D."/>
        </authorList>
    </citation>
    <scope>NUCLEOTIDE SEQUENCE</scope>
    <source>
        <strain evidence="2">AVDCRST_MAG19</strain>
    </source>
</reference>
<gene>
    <name evidence="2" type="ORF">AVDCRST_MAG19-952</name>
</gene>
<dbReference type="AlphaFoldDB" id="A0A6J4ULA7"/>
<feature type="non-terminal residue" evidence="2">
    <location>
        <position position="96"/>
    </location>
</feature>
<proteinExistence type="predicted"/>
<sequence length="96" mass="9804">AARPRRPQSGRTPRGRPPGRPAAQPEDAPDRHQRPGATGATARAADRVPRGGLPAGPAGGHRVGGPGDGRADRATGPRPVPGRRRRPAAGRGGRLV</sequence>
<protein>
    <submittedName>
        <fullName evidence="2">Uncharacterized protein</fullName>
    </submittedName>
</protein>
<feature type="non-terminal residue" evidence="2">
    <location>
        <position position="1"/>
    </location>
</feature>
<organism evidence="2">
    <name type="scientific">uncultured Thermomicrobiales bacterium</name>
    <dbReference type="NCBI Taxonomy" id="1645740"/>
    <lineage>
        <taxon>Bacteria</taxon>
        <taxon>Pseudomonadati</taxon>
        <taxon>Thermomicrobiota</taxon>
        <taxon>Thermomicrobia</taxon>
        <taxon>Thermomicrobiales</taxon>
        <taxon>environmental samples</taxon>
    </lineage>
</organism>
<feature type="region of interest" description="Disordered" evidence="1">
    <location>
        <begin position="1"/>
        <end position="96"/>
    </location>
</feature>
<feature type="compositionally biased region" description="Gly residues" evidence="1">
    <location>
        <begin position="53"/>
        <end position="68"/>
    </location>
</feature>
<name>A0A6J4ULA7_9BACT</name>
<dbReference type="EMBL" id="CADCWL010000039">
    <property type="protein sequence ID" value="CAA9552516.1"/>
    <property type="molecule type" value="Genomic_DNA"/>
</dbReference>
<evidence type="ECO:0000256" key="1">
    <source>
        <dbReference type="SAM" id="MobiDB-lite"/>
    </source>
</evidence>
<evidence type="ECO:0000313" key="2">
    <source>
        <dbReference type="EMBL" id="CAA9552516.1"/>
    </source>
</evidence>